<sequence>MDELLRPVSRTNVKSEVSEEPLLQKVQASSRPAPAPKFKPTSLQDIVEALNHEPDYDTLTSALRFVTKGGPAGEHFTIGAPGPEAARIIQILVTEIVPNYWAVIKESSSEGGVSDLALLLDSLRSLAGLNSILLRLRTLTQEQKSQATEVKRSDVLLNLRITLELLCEILGGNDSISRLWANTSATADVTKQRILSRDFVNVIAGGRTISFSAEAASIVSQETKGEIFWVADGIEYTKWLTRNIISWSKRAKLPVEKKLLADLLSKALRLGYSDIGVQLLLADLVNNSGEARHISDLFGSLANTEQRALLFSILKIIADVHLNSLNGNNSSEEQTMISAAAGVIRSLVADDTKYLSHLVTWLTSANGAGLGDTIGIRRAVLAVLSSDRDSITTVFEKSLNQFGDYLYIRHTPVLQQEVHAQVLLLSAGYLQRLASVKLSLVVRSGSFMNMVSKRLEASQTRARLLGMIVGEALSKLAHKDDKKLYFNMEETSSDEALWYKGLVEISDVVGPVQPLASEQSPAENTRPETIRASRKPKPVPTPVPSTNKAKAIIEEVESDEEEDDDIIPLAKPEDDEVDSDDDPETVRRDKPKAPVYIRNLITYLRDTEGYDHQKLALTTAPTLIRRKANFGTEVREHAEELASLLVGIQDKFDIENFYDLKRQGMIAILVAQPQSMGPWFARTFFSGDYSVAQRASVLTVLGLSAREISGYATSEYTAAASFPSQTLPEKMKRLYVEDAATSNSLASSSSLKALPPNALDTISKSLTSNFMAPLAADAADSATGPDALKLSTFKSRLDQQQNSTAHKSKAKPRVRAIPNTTAQLIATSFFFPLTARFQSAARSTAGRTRGIVFQPFLLSLYIKTLALLLHAAGPSTLSLPDMTAELWELLLGSSVRAHAVGDLGVTHAVLFALLTLLEVNGDRMRDICQGMPREVVETQEWVAQIFSGPRGEDGGEENDVKMLAAGVLIRIREGMDKHRALLMGEMIAIPAAAAIAQPPAPAPSDASSKPKPCCVCKDEKSKRDECMLFSNAADPAKDCQSTIDQYRSCMKGFGFEV</sequence>
<dbReference type="Pfam" id="PF05051">
    <property type="entry name" value="COX17"/>
    <property type="match status" value="1"/>
</dbReference>
<dbReference type="PANTHER" id="PTHR15830">
    <property type="entry name" value="TELOMERE LENGTH REGULATION PROTEIN TEL2 FAMILY MEMBER"/>
    <property type="match status" value="1"/>
</dbReference>
<keyword evidence="5" id="KW-0186">Copper</keyword>
<feature type="compositionally biased region" description="Acidic residues" evidence="9">
    <location>
        <begin position="573"/>
        <end position="583"/>
    </location>
</feature>
<organism evidence="11 12">
    <name type="scientific">Diaporthe eres</name>
    <name type="common">Phomopsis oblonga</name>
    <dbReference type="NCBI Taxonomy" id="83184"/>
    <lineage>
        <taxon>Eukaryota</taxon>
        <taxon>Fungi</taxon>
        <taxon>Dikarya</taxon>
        <taxon>Ascomycota</taxon>
        <taxon>Pezizomycotina</taxon>
        <taxon>Sordariomycetes</taxon>
        <taxon>Sordariomycetidae</taxon>
        <taxon>Diaporthales</taxon>
        <taxon>Diaporthaceae</taxon>
        <taxon>Diaporthe</taxon>
        <taxon>Diaporthe eres species complex</taxon>
    </lineage>
</organism>
<keyword evidence="4" id="KW-0479">Metal-binding</keyword>
<keyword evidence="6" id="KW-0496">Mitochondrion</keyword>
<comment type="subcellular location">
    <subcellularLocation>
        <location evidence="1">Mitochondrion intermembrane space</location>
    </subcellularLocation>
</comment>
<comment type="similarity">
    <text evidence="2">Belongs to the TEL2 family.</text>
</comment>
<dbReference type="EMBL" id="JAKNSF020000004">
    <property type="protein sequence ID" value="KAK7739354.1"/>
    <property type="molecule type" value="Genomic_DNA"/>
</dbReference>
<dbReference type="Proteomes" id="UP001430848">
    <property type="component" value="Unassembled WGS sequence"/>
</dbReference>
<evidence type="ECO:0000256" key="2">
    <source>
        <dbReference type="ARBA" id="ARBA00006133"/>
    </source>
</evidence>
<evidence type="ECO:0000259" key="10">
    <source>
        <dbReference type="Pfam" id="PF10193"/>
    </source>
</evidence>
<feature type="region of interest" description="Disordered" evidence="9">
    <location>
        <begin position="1"/>
        <end position="38"/>
    </location>
</feature>
<evidence type="ECO:0000256" key="7">
    <source>
        <dbReference type="ARBA" id="ARBA00023157"/>
    </source>
</evidence>
<dbReference type="InterPro" id="IPR019337">
    <property type="entry name" value="Telomere_length_regulation_dom"/>
</dbReference>
<keyword evidence="7" id="KW-1015">Disulfide bond</keyword>
<dbReference type="Gene3D" id="1.10.287.1130">
    <property type="entry name" value="CytochromE C oxidase copper chaperone"/>
    <property type="match status" value="1"/>
</dbReference>
<evidence type="ECO:0000256" key="5">
    <source>
        <dbReference type="ARBA" id="ARBA00023008"/>
    </source>
</evidence>
<feature type="domain" description="Telomere length regulation protein conserved" evidence="10">
    <location>
        <begin position="594"/>
        <end position="705"/>
    </location>
</feature>
<dbReference type="InterPro" id="IPR038528">
    <property type="entry name" value="TEL2_C_sf"/>
</dbReference>
<evidence type="ECO:0000313" key="11">
    <source>
        <dbReference type="EMBL" id="KAK7739354.1"/>
    </source>
</evidence>
<proteinExistence type="inferred from homology"/>
<gene>
    <name evidence="11" type="primary">TEL2</name>
    <name evidence="11" type="ORF">SLS63_001697</name>
</gene>
<feature type="compositionally biased region" description="Acidic residues" evidence="9">
    <location>
        <begin position="554"/>
        <end position="566"/>
    </location>
</feature>
<dbReference type="InterPro" id="IPR007745">
    <property type="entry name" value="Cyt_c_oxidase_Cu-chaperone"/>
</dbReference>
<name>A0ABR1PKZ8_DIAER</name>
<dbReference type="PANTHER" id="PTHR15830:SF10">
    <property type="entry name" value="TELOMERE LENGTH REGULATION PROTEIN TEL2 HOMOLOG"/>
    <property type="match status" value="1"/>
</dbReference>
<dbReference type="Pfam" id="PF10193">
    <property type="entry name" value="Telomere_reg-2"/>
    <property type="match status" value="1"/>
</dbReference>
<comment type="similarity">
    <text evidence="3">Belongs to the COX17 family.</text>
</comment>
<comment type="caution">
    <text evidence="11">The sequence shown here is derived from an EMBL/GenBank/DDBJ whole genome shotgun (WGS) entry which is preliminary data.</text>
</comment>
<evidence type="ECO:0000256" key="6">
    <source>
        <dbReference type="ARBA" id="ARBA00023128"/>
    </source>
</evidence>
<feature type="region of interest" description="Disordered" evidence="9">
    <location>
        <begin position="514"/>
        <end position="589"/>
    </location>
</feature>
<evidence type="ECO:0000256" key="8">
    <source>
        <dbReference type="ARBA" id="ARBA00023186"/>
    </source>
</evidence>
<dbReference type="InterPro" id="IPR009069">
    <property type="entry name" value="Cys_alpha_HP_mot_SF"/>
</dbReference>
<evidence type="ECO:0000256" key="9">
    <source>
        <dbReference type="SAM" id="MobiDB-lite"/>
    </source>
</evidence>
<dbReference type="InterPro" id="IPR051970">
    <property type="entry name" value="TEL2_Regulation"/>
</dbReference>
<evidence type="ECO:0000256" key="4">
    <source>
        <dbReference type="ARBA" id="ARBA00022723"/>
    </source>
</evidence>
<accession>A0ABR1PKZ8</accession>
<evidence type="ECO:0000256" key="3">
    <source>
        <dbReference type="ARBA" id="ARBA00009241"/>
    </source>
</evidence>
<dbReference type="SUPFAM" id="SSF47072">
    <property type="entry name" value="Cysteine alpha-hairpin motif"/>
    <property type="match status" value="1"/>
</dbReference>
<protein>
    <submittedName>
        <fullName evidence="11">Telomere binding protein</fullName>
    </submittedName>
</protein>
<dbReference type="Gene3D" id="1.25.40.720">
    <property type="entry name" value="Telomere length regulation protein 2, C-terminal domain"/>
    <property type="match status" value="2"/>
</dbReference>
<evidence type="ECO:0000256" key="1">
    <source>
        <dbReference type="ARBA" id="ARBA00004569"/>
    </source>
</evidence>
<evidence type="ECO:0000313" key="12">
    <source>
        <dbReference type="Proteomes" id="UP001430848"/>
    </source>
</evidence>
<keyword evidence="8" id="KW-0143">Chaperone</keyword>
<keyword evidence="12" id="KW-1185">Reference proteome</keyword>
<reference evidence="11 12" key="1">
    <citation type="submission" date="2024-02" db="EMBL/GenBank/DDBJ databases">
        <title>De novo assembly and annotation of 12 fungi associated with fruit tree decline syndrome in Ontario, Canada.</title>
        <authorList>
            <person name="Sulman M."/>
            <person name="Ellouze W."/>
            <person name="Ilyukhin E."/>
        </authorList>
    </citation>
    <scope>NUCLEOTIDE SEQUENCE [LARGE SCALE GENOMIC DNA]</scope>
    <source>
        <strain evidence="11 12">M169</strain>
    </source>
</reference>